<name>A0A0A2C0H3_PROMR</name>
<reference evidence="2" key="1">
    <citation type="journal article" date="2014" name="Sci. Data">
        <title>Genomes of diverse isolates of the marine cyanobacterium Prochlorococcus.</title>
        <authorList>
            <person name="Biller S."/>
            <person name="Berube P."/>
            <person name="Thompson J."/>
            <person name="Kelly L."/>
            <person name="Roggensack S."/>
            <person name="Awad L."/>
            <person name="Roache-Johnson K."/>
            <person name="Ding H."/>
            <person name="Giovannoni S.J."/>
            <person name="Moore L.R."/>
            <person name="Chisholm S.W."/>
        </authorList>
    </citation>
    <scope>NUCLEOTIDE SEQUENCE [LARGE SCALE GENOMIC DNA]</scope>
    <source>
        <strain evidence="2">PAC1</strain>
    </source>
</reference>
<evidence type="ECO:0000313" key="1">
    <source>
        <dbReference type="EMBL" id="KGG19823.1"/>
    </source>
</evidence>
<dbReference type="InterPro" id="IPR021291">
    <property type="entry name" value="Tsr0524-like"/>
</dbReference>
<dbReference type="EMBL" id="JNAX01000015">
    <property type="protein sequence ID" value="KGG19823.1"/>
    <property type="molecule type" value="Genomic_DNA"/>
</dbReference>
<dbReference type="Proteomes" id="UP000030392">
    <property type="component" value="Unassembled WGS sequence"/>
</dbReference>
<evidence type="ECO:0000313" key="2">
    <source>
        <dbReference type="Proteomes" id="UP000030392"/>
    </source>
</evidence>
<accession>A0A0A2C0H3</accession>
<evidence type="ECO:0008006" key="3">
    <source>
        <dbReference type="Google" id="ProtNLM"/>
    </source>
</evidence>
<gene>
    <name evidence="1" type="ORF">EV03_2211</name>
</gene>
<proteinExistence type="predicted"/>
<comment type="caution">
    <text evidence="1">The sequence shown here is derived from an EMBL/GenBank/DDBJ whole genome shotgun (WGS) entry which is preliminary data.</text>
</comment>
<dbReference type="RefSeq" id="WP_241434844.1">
    <property type="nucleotide sequence ID" value="NZ_CP138967.1"/>
</dbReference>
<sequence length="82" mass="9605">MKNNKLIMIRDSSTLQKGQLLRVEINEVKDRLPQNILEDIRKEPIVELVGYKMVDGNEFGLVVKLNNGEINWFFEKELSEIM</sequence>
<dbReference type="AlphaFoldDB" id="A0A0A2C0H3"/>
<protein>
    <recommendedName>
        <fullName evidence="3">Cytochrome b6-f complex subunit PetP</fullName>
    </recommendedName>
</protein>
<organism evidence="1 2">
    <name type="scientific">Prochlorococcus marinus str. PAC1</name>
    <dbReference type="NCBI Taxonomy" id="59924"/>
    <lineage>
        <taxon>Bacteria</taxon>
        <taxon>Bacillati</taxon>
        <taxon>Cyanobacteriota</taxon>
        <taxon>Cyanophyceae</taxon>
        <taxon>Synechococcales</taxon>
        <taxon>Prochlorococcaceae</taxon>
        <taxon>Prochlorococcus</taxon>
    </lineage>
</organism>
<dbReference type="Pfam" id="PF11061">
    <property type="entry name" value="Tsr0524-like"/>
    <property type="match status" value="1"/>
</dbReference>